<sequence>MASNIRVTVEFNENAQKHFIKCQKKNNNLYFKVSIPSPLIGVNEELRVNDKWHGKLIKRSNKEDQPFLFSIFSPITNKKDVTENNVIILECQVSPQRRCKVRLTKFKNRNVNLFQLNTCEVVIPKLVSSNAEMRIIAKGDIRIMAIVESPIITLKSKEGNVTVTSEGTLRTSSLNMKCSTANVNGIICGLSGSFFRSHYTHANTTKPCEDNIINSIHLAIVGNLNVGTDGKIGCGRKNVSNSLVAFLEITVTENICNFGIITAFSQISLEARNMLSGKNCKVDTVQRNYNNIIELHGLQKDVKDTEIEPTISNLILAVKNQKVEQVASLLQSGVDPSLPALKHGKTVQDLASEELCKKTEKDPQYGYERNRANLVYSLIKAWDKRSGSIISRIIKCSLKGDIEDCSQLLGLVEVYFDVNGDITVEEDSIWTSGNVTGRCKGNFTFDGRTNLQEFHNMVIENTCHIKNTGTVLLAEGGTLSVKKWLKNNGVLYVYSQDIKSQLHVTTDVFEQTRNAKMVSNSLLQLTILADTAEWEGDMKGKSVCFDVRAKVQTFCNIESAHLCLIKIMEGKNGTGQFILGQKGLITVTDGKFVAVRENCESRKLADILVNGKLSSKGIHAIDVKVELLDNSFVEVLQNSHCFIKDLRTKQKSTIHFTVSEKCKPVVCKIDYWSHFGKMKVKKMSPVSCVLNVEAFTILQNGKIENCDQMNLNIKE</sequence>
<comment type="caution">
    <text evidence="1">The sequence shown here is derived from an EMBL/GenBank/DDBJ whole genome shotgun (WGS) entry which is preliminary data.</text>
</comment>
<gene>
    <name evidence="1" type="ORF">KUTeg_015889</name>
</gene>
<reference evidence="1 2" key="1">
    <citation type="submission" date="2022-12" db="EMBL/GenBank/DDBJ databases">
        <title>Chromosome-level genome of Tegillarca granosa.</title>
        <authorList>
            <person name="Kim J."/>
        </authorList>
    </citation>
    <scope>NUCLEOTIDE SEQUENCE [LARGE SCALE GENOMIC DNA]</scope>
    <source>
        <strain evidence="1">Teg-2019</strain>
        <tissue evidence="1">Adductor muscle</tissue>
    </source>
</reference>
<organism evidence="1 2">
    <name type="scientific">Tegillarca granosa</name>
    <name type="common">Malaysian cockle</name>
    <name type="synonym">Anadara granosa</name>
    <dbReference type="NCBI Taxonomy" id="220873"/>
    <lineage>
        <taxon>Eukaryota</taxon>
        <taxon>Metazoa</taxon>
        <taxon>Spiralia</taxon>
        <taxon>Lophotrochozoa</taxon>
        <taxon>Mollusca</taxon>
        <taxon>Bivalvia</taxon>
        <taxon>Autobranchia</taxon>
        <taxon>Pteriomorphia</taxon>
        <taxon>Arcoida</taxon>
        <taxon>Arcoidea</taxon>
        <taxon>Arcidae</taxon>
        <taxon>Tegillarca</taxon>
    </lineage>
</organism>
<accession>A0ABQ9EJ83</accession>
<keyword evidence="2" id="KW-1185">Reference proteome</keyword>
<name>A0ABQ9EJ83_TEGGR</name>
<evidence type="ECO:0000313" key="2">
    <source>
        <dbReference type="Proteomes" id="UP001217089"/>
    </source>
</evidence>
<dbReference type="Proteomes" id="UP001217089">
    <property type="component" value="Unassembled WGS sequence"/>
</dbReference>
<evidence type="ECO:0000313" key="1">
    <source>
        <dbReference type="EMBL" id="KAJ8305344.1"/>
    </source>
</evidence>
<proteinExistence type="predicted"/>
<protein>
    <submittedName>
        <fullName evidence="1">Uncharacterized protein</fullName>
    </submittedName>
</protein>
<dbReference type="EMBL" id="JARBDR010000813">
    <property type="protein sequence ID" value="KAJ8305344.1"/>
    <property type="molecule type" value="Genomic_DNA"/>
</dbReference>